<dbReference type="GO" id="GO:0006508">
    <property type="term" value="P:proteolysis"/>
    <property type="evidence" value="ECO:0007669"/>
    <property type="project" value="UniProtKB-KW"/>
</dbReference>
<evidence type="ECO:0000256" key="4">
    <source>
        <dbReference type="ARBA" id="ARBA00022833"/>
    </source>
</evidence>
<dbReference type="AlphaFoldDB" id="A0A0F9XGE4"/>
<dbReference type="GO" id="GO:0004222">
    <property type="term" value="F:metalloendopeptidase activity"/>
    <property type="evidence" value="ECO:0007669"/>
    <property type="project" value="InterPro"/>
</dbReference>
<dbReference type="EMBL" id="JOKZ01000104">
    <property type="protein sequence ID" value="KKP03620.1"/>
    <property type="molecule type" value="Genomic_DNA"/>
</dbReference>
<organism evidence="6 7">
    <name type="scientific">Trichoderma harzianum</name>
    <name type="common">Hypocrea lixii</name>
    <dbReference type="NCBI Taxonomy" id="5544"/>
    <lineage>
        <taxon>Eukaryota</taxon>
        <taxon>Fungi</taxon>
        <taxon>Dikarya</taxon>
        <taxon>Ascomycota</taxon>
        <taxon>Pezizomycotina</taxon>
        <taxon>Sordariomycetes</taxon>
        <taxon>Hypocreomycetidae</taxon>
        <taxon>Hypocreales</taxon>
        <taxon>Hypocreaceae</taxon>
        <taxon>Trichoderma</taxon>
    </lineage>
</organism>
<proteinExistence type="predicted"/>
<feature type="domain" description="Peptidase metallopeptidase" evidence="5">
    <location>
        <begin position="112"/>
        <end position="259"/>
    </location>
</feature>
<dbReference type="InterPro" id="IPR006026">
    <property type="entry name" value="Peptidase_Metallo"/>
</dbReference>
<keyword evidence="3" id="KW-0378">Hydrolase</keyword>
<dbReference type="GO" id="GO:0008270">
    <property type="term" value="F:zinc ion binding"/>
    <property type="evidence" value="ECO:0007669"/>
    <property type="project" value="InterPro"/>
</dbReference>
<comment type="caution">
    <text evidence="6">The sequence shown here is derived from an EMBL/GenBank/DDBJ whole genome shotgun (WGS) entry which is preliminary data.</text>
</comment>
<keyword evidence="2" id="KW-0479">Metal-binding</keyword>
<dbReference type="Gene3D" id="3.40.390.10">
    <property type="entry name" value="Collagenase (Catalytic Domain)"/>
    <property type="match status" value="1"/>
</dbReference>
<keyword evidence="4" id="KW-0862">Zinc</keyword>
<evidence type="ECO:0000256" key="1">
    <source>
        <dbReference type="ARBA" id="ARBA00022670"/>
    </source>
</evidence>
<dbReference type="InterPro" id="IPR001818">
    <property type="entry name" value="Pept_M10_metallopeptidase"/>
</dbReference>
<evidence type="ECO:0000313" key="7">
    <source>
        <dbReference type="Proteomes" id="UP000034112"/>
    </source>
</evidence>
<evidence type="ECO:0000256" key="2">
    <source>
        <dbReference type="ARBA" id="ARBA00022723"/>
    </source>
</evidence>
<dbReference type="OrthoDB" id="406838at2759"/>
<evidence type="ECO:0000256" key="3">
    <source>
        <dbReference type="ARBA" id="ARBA00022801"/>
    </source>
</evidence>
<evidence type="ECO:0000313" key="6">
    <source>
        <dbReference type="EMBL" id="KKP03620.1"/>
    </source>
</evidence>
<dbReference type="GO" id="GO:0031012">
    <property type="term" value="C:extracellular matrix"/>
    <property type="evidence" value="ECO:0007669"/>
    <property type="project" value="InterPro"/>
</dbReference>
<name>A0A0F9XGE4_TRIHA</name>
<accession>A0A0F9XGE4</accession>
<dbReference type="SUPFAM" id="SSF55486">
    <property type="entry name" value="Metalloproteases ('zincins'), catalytic domain"/>
    <property type="match status" value="1"/>
</dbReference>
<protein>
    <recommendedName>
        <fullName evidence="5">Peptidase metallopeptidase domain-containing protein</fullName>
    </recommendedName>
</protein>
<dbReference type="SMART" id="SM00235">
    <property type="entry name" value="ZnMc"/>
    <property type="match status" value="1"/>
</dbReference>
<evidence type="ECO:0000259" key="5">
    <source>
        <dbReference type="SMART" id="SM00235"/>
    </source>
</evidence>
<dbReference type="InterPro" id="IPR024079">
    <property type="entry name" value="MetalloPept_cat_dom_sf"/>
</dbReference>
<sequence length="342" mass="38932">MSTTPIHHENGNVGQHSCRPYMEALEPMSTFNCRTLSVHSDTTRYCDPESQLENGLDPDLSTNAETGATTAAAFICRTADPLYTAEPKYRCATETYGCTEVRVGKGDFKEDYIPRWRRGSELTYTIDAKSFPTSAEAVQVKAAMQTAINMWKGIGASFKYLEVDNSDSATFVVTYHCHGPRNIYASSFFPDESPGDLLVYRLGLFNAVYLANILAHEIGHILGLRHEFADKTHKEGKILRCVLFGKENPRSIMNYYKNPGELQVSQQDLRELKEFYECSEESYDGLPIYDYDPISRKRVSREETRYSHAMRKSGRKFSYRSALRKLDSFIFTTFHDVKRATV</sequence>
<dbReference type="Pfam" id="PF00413">
    <property type="entry name" value="Peptidase_M10"/>
    <property type="match status" value="1"/>
</dbReference>
<reference evidence="7" key="1">
    <citation type="journal article" date="2015" name="Genome Announc.">
        <title>Draft whole-genome sequence of the biocontrol agent Trichoderma harzianum T6776.</title>
        <authorList>
            <person name="Baroncelli R."/>
            <person name="Piaggeschi G."/>
            <person name="Fiorini L."/>
            <person name="Bertolini E."/>
            <person name="Zapparata A."/>
            <person name="Pe M.E."/>
            <person name="Sarrocco S."/>
            <person name="Vannacci G."/>
        </authorList>
    </citation>
    <scope>NUCLEOTIDE SEQUENCE [LARGE SCALE GENOMIC DNA]</scope>
    <source>
        <strain evidence="7">T6776</strain>
    </source>
</reference>
<keyword evidence="1" id="KW-0645">Protease</keyword>
<dbReference type="Proteomes" id="UP000034112">
    <property type="component" value="Unassembled WGS sequence"/>
</dbReference>
<gene>
    <name evidence="6" type="ORF">THAR02_04304</name>
</gene>